<comment type="subcellular location">
    <subcellularLocation>
        <location evidence="1 6">Secreted</location>
    </subcellularLocation>
</comment>
<evidence type="ECO:0000256" key="3">
    <source>
        <dbReference type="ARBA" id="ARBA00022471"/>
    </source>
</evidence>
<keyword evidence="5 6" id="KW-0732">Signal</keyword>
<keyword evidence="4 6" id="KW-0964">Secreted</keyword>
<dbReference type="PANTHER" id="PTHR31232:SF43">
    <property type="entry name" value="S-PROTEIN HOMOLOG 29-RELATED"/>
    <property type="match status" value="1"/>
</dbReference>
<dbReference type="AlphaFoldDB" id="A0A2I0KG71"/>
<dbReference type="InterPro" id="IPR010264">
    <property type="entry name" value="Self-incomp_S1"/>
</dbReference>
<dbReference type="STRING" id="22663.A0A2I0KG71"/>
<protein>
    <recommendedName>
        <fullName evidence="6">S-protein homolog</fullName>
    </recommendedName>
</protein>
<keyword evidence="8" id="KW-1185">Reference proteome</keyword>
<proteinExistence type="inferred from homology"/>
<evidence type="ECO:0000256" key="5">
    <source>
        <dbReference type="ARBA" id="ARBA00022729"/>
    </source>
</evidence>
<sequence>MSLVKKNSLHSLLPAFMLLLVTTMIADSQGDDNLGTKVMVEVNNSLPGDASFNIHCKSKDDDLGIHIIGVYQNYKFKFKVNFWATTLFFCGIRWQGGGVTFDIYYAKRDLNRCPHHCLWLVREVGVMGFQQDKPTPDIIIPWDN</sequence>
<dbReference type="GO" id="GO:0005576">
    <property type="term" value="C:extracellular region"/>
    <property type="evidence" value="ECO:0007669"/>
    <property type="project" value="UniProtKB-SubCell"/>
</dbReference>
<evidence type="ECO:0000256" key="1">
    <source>
        <dbReference type="ARBA" id="ARBA00004613"/>
    </source>
</evidence>
<dbReference type="Proteomes" id="UP000233551">
    <property type="component" value="Unassembled WGS sequence"/>
</dbReference>
<feature type="signal peptide" evidence="6">
    <location>
        <begin position="1"/>
        <end position="28"/>
    </location>
</feature>
<dbReference type="EMBL" id="PGOL01000657">
    <property type="protein sequence ID" value="PKI66816.1"/>
    <property type="molecule type" value="Genomic_DNA"/>
</dbReference>
<name>A0A2I0KG71_PUNGR</name>
<comment type="caution">
    <text evidence="7">The sequence shown here is derived from an EMBL/GenBank/DDBJ whole genome shotgun (WGS) entry which is preliminary data.</text>
</comment>
<evidence type="ECO:0000256" key="2">
    <source>
        <dbReference type="ARBA" id="ARBA00005581"/>
    </source>
</evidence>
<dbReference type="Pfam" id="PF05938">
    <property type="entry name" value="Self-incomp_S1"/>
    <property type="match status" value="1"/>
</dbReference>
<comment type="similarity">
    <text evidence="2 6">Belongs to the plant self-incompatibility (S1) protein family.</text>
</comment>
<organism evidence="7 8">
    <name type="scientific">Punica granatum</name>
    <name type="common">Pomegranate</name>
    <dbReference type="NCBI Taxonomy" id="22663"/>
    <lineage>
        <taxon>Eukaryota</taxon>
        <taxon>Viridiplantae</taxon>
        <taxon>Streptophyta</taxon>
        <taxon>Embryophyta</taxon>
        <taxon>Tracheophyta</taxon>
        <taxon>Spermatophyta</taxon>
        <taxon>Magnoliopsida</taxon>
        <taxon>eudicotyledons</taxon>
        <taxon>Gunneridae</taxon>
        <taxon>Pentapetalae</taxon>
        <taxon>rosids</taxon>
        <taxon>malvids</taxon>
        <taxon>Myrtales</taxon>
        <taxon>Lythraceae</taxon>
        <taxon>Punica</taxon>
    </lineage>
</organism>
<evidence type="ECO:0000256" key="6">
    <source>
        <dbReference type="RuleBase" id="RU367044"/>
    </source>
</evidence>
<evidence type="ECO:0000256" key="4">
    <source>
        <dbReference type="ARBA" id="ARBA00022525"/>
    </source>
</evidence>
<keyword evidence="3 6" id="KW-0713">Self-incompatibility</keyword>
<feature type="chain" id="PRO_5025096003" description="S-protein homolog" evidence="6">
    <location>
        <begin position="29"/>
        <end position="144"/>
    </location>
</feature>
<accession>A0A2I0KG71</accession>
<reference evidence="7 8" key="1">
    <citation type="submission" date="2017-11" db="EMBL/GenBank/DDBJ databases">
        <title>De-novo sequencing of pomegranate (Punica granatum L.) genome.</title>
        <authorList>
            <person name="Akparov Z."/>
            <person name="Amiraslanov A."/>
            <person name="Hajiyeva S."/>
            <person name="Abbasov M."/>
            <person name="Kaur K."/>
            <person name="Hamwieh A."/>
            <person name="Solovyev V."/>
            <person name="Salamov A."/>
            <person name="Braich B."/>
            <person name="Kosarev P."/>
            <person name="Mahmoud A."/>
            <person name="Hajiyev E."/>
            <person name="Babayeva S."/>
            <person name="Izzatullayeva V."/>
            <person name="Mammadov A."/>
            <person name="Mammadov A."/>
            <person name="Sharifova S."/>
            <person name="Ojaghi J."/>
            <person name="Eynullazada K."/>
            <person name="Bayramov B."/>
            <person name="Abdulazimova A."/>
            <person name="Shahmuradov I."/>
        </authorList>
    </citation>
    <scope>NUCLEOTIDE SEQUENCE [LARGE SCALE GENOMIC DNA]</scope>
    <source>
        <strain evidence="8">cv. AG2017</strain>
        <tissue evidence="7">Leaf</tissue>
    </source>
</reference>
<evidence type="ECO:0000313" key="7">
    <source>
        <dbReference type="EMBL" id="PKI66816.1"/>
    </source>
</evidence>
<evidence type="ECO:0000313" key="8">
    <source>
        <dbReference type="Proteomes" id="UP000233551"/>
    </source>
</evidence>
<dbReference type="GO" id="GO:0060320">
    <property type="term" value="P:rejection of self pollen"/>
    <property type="evidence" value="ECO:0007669"/>
    <property type="project" value="UniProtKB-KW"/>
</dbReference>
<dbReference type="PANTHER" id="PTHR31232">
    <property type="match status" value="1"/>
</dbReference>
<gene>
    <name evidence="7" type="ORF">CRG98_012822</name>
</gene>